<proteinExistence type="predicted"/>
<reference evidence="2" key="1">
    <citation type="submission" date="2021-02" db="EMBL/GenBank/DDBJ databases">
        <authorList>
            <person name="Nowell W R."/>
        </authorList>
    </citation>
    <scope>NUCLEOTIDE SEQUENCE</scope>
</reference>
<dbReference type="AlphaFoldDB" id="A0A8S3GPB9"/>
<dbReference type="Proteomes" id="UP000681720">
    <property type="component" value="Unassembled WGS sequence"/>
</dbReference>
<evidence type="ECO:0000256" key="1">
    <source>
        <dbReference type="SAM" id="MobiDB-lite"/>
    </source>
</evidence>
<accession>A0A8S3GPB9</accession>
<gene>
    <name evidence="2" type="ORF">GIL414_LOCUS66342</name>
</gene>
<evidence type="ECO:0000313" key="3">
    <source>
        <dbReference type="Proteomes" id="UP000681720"/>
    </source>
</evidence>
<evidence type="ECO:0000313" key="2">
    <source>
        <dbReference type="EMBL" id="CAF5166614.1"/>
    </source>
</evidence>
<organism evidence="2 3">
    <name type="scientific">Rotaria magnacalcarata</name>
    <dbReference type="NCBI Taxonomy" id="392030"/>
    <lineage>
        <taxon>Eukaryota</taxon>
        <taxon>Metazoa</taxon>
        <taxon>Spiralia</taxon>
        <taxon>Gnathifera</taxon>
        <taxon>Rotifera</taxon>
        <taxon>Eurotatoria</taxon>
        <taxon>Bdelloidea</taxon>
        <taxon>Philodinida</taxon>
        <taxon>Philodinidae</taxon>
        <taxon>Rotaria</taxon>
    </lineage>
</organism>
<name>A0A8S3GPB9_9BILA</name>
<feature type="region of interest" description="Disordered" evidence="1">
    <location>
        <begin position="1"/>
        <end position="33"/>
    </location>
</feature>
<comment type="caution">
    <text evidence="2">The sequence shown here is derived from an EMBL/GenBank/DDBJ whole genome shotgun (WGS) entry which is preliminary data.</text>
</comment>
<dbReference type="EMBL" id="CAJOBJ010310612">
    <property type="protein sequence ID" value="CAF5166614.1"/>
    <property type="molecule type" value="Genomic_DNA"/>
</dbReference>
<feature type="compositionally biased region" description="Acidic residues" evidence="1">
    <location>
        <begin position="10"/>
        <end position="33"/>
    </location>
</feature>
<protein>
    <submittedName>
        <fullName evidence="2">Uncharacterized protein</fullName>
    </submittedName>
</protein>
<feature type="non-terminal residue" evidence="2">
    <location>
        <position position="33"/>
    </location>
</feature>
<sequence length="33" mass="3696">MSEPDRADIPEELEDDTIDEKAENDESGDDGEE</sequence>